<protein>
    <recommendedName>
        <fullName evidence="16">Proteophosphoglycan ppg4</fullName>
    </recommendedName>
</protein>
<evidence type="ECO:0000256" key="10">
    <source>
        <dbReference type="ARBA" id="ARBA00023180"/>
    </source>
</evidence>
<evidence type="ECO:0000256" key="13">
    <source>
        <dbReference type="SAM" id="SignalP"/>
    </source>
</evidence>
<feature type="compositionally biased region" description="Basic residues" evidence="12">
    <location>
        <begin position="359"/>
        <end position="372"/>
    </location>
</feature>
<evidence type="ECO:0000256" key="8">
    <source>
        <dbReference type="ARBA" id="ARBA00023033"/>
    </source>
</evidence>
<evidence type="ECO:0000256" key="12">
    <source>
        <dbReference type="SAM" id="MobiDB-lite"/>
    </source>
</evidence>
<name>A0A9N9YHV4_9HYPO</name>
<accession>A0A9N9YHV4</accession>
<feature type="chain" id="PRO_5040246959" description="Proteophosphoglycan ppg4" evidence="13">
    <location>
        <begin position="18"/>
        <end position="372"/>
    </location>
</feature>
<keyword evidence="15" id="KW-1185">Reference proteome</keyword>
<evidence type="ECO:0000256" key="9">
    <source>
        <dbReference type="ARBA" id="ARBA00023157"/>
    </source>
</evidence>
<dbReference type="Pfam" id="PF22810">
    <property type="entry name" value="LPMO_AA14"/>
    <property type="match status" value="1"/>
</dbReference>
<dbReference type="GO" id="GO:0004497">
    <property type="term" value="F:monooxygenase activity"/>
    <property type="evidence" value="ECO:0007669"/>
    <property type="project" value="UniProtKB-KW"/>
</dbReference>
<feature type="signal peptide" evidence="13">
    <location>
        <begin position="1"/>
        <end position="17"/>
    </location>
</feature>
<comment type="similarity">
    <text evidence="11">Belongs to the polysaccharide monooxygenase AA14 family.</text>
</comment>
<evidence type="ECO:0000256" key="2">
    <source>
        <dbReference type="ARBA" id="ARBA00004613"/>
    </source>
</evidence>
<keyword evidence="8" id="KW-0503">Monooxygenase</keyword>
<evidence type="ECO:0000313" key="15">
    <source>
        <dbReference type="Proteomes" id="UP000696573"/>
    </source>
</evidence>
<dbReference type="InterPro" id="IPR054497">
    <property type="entry name" value="LPMO_AA14"/>
</dbReference>
<organism evidence="14 15">
    <name type="scientific">Clonostachys rhizophaga</name>
    <dbReference type="NCBI Taxonomy" id="160324"/>
    <lineage>
        <taxon>Eukaryota</taxon>
        <taxon>Fungi</taxon>
        <taxon>Dikarya</taxon>
        <taxon>Ascomycota</taxon>
        <taxon>Pezizomycotina</taxon>
        <taxon>Sordariomycetes</taxon>
        <taxon>Hypocreomycetidae</taxon>
        <taxon>Hypocreales</taxon>
        <taxon>Bionectriaceae</taxon>
        <taxon>Clonostachys</taxon>
    </lineage>
</organism>
<evidence type="ECO:0000313" key="14">
    <source>
        <dbReference type="EMBL" id="CAH0017991.1"/>
    </source>
</evidence>
<evidence type="ECO:0000256" key="11">
    <source>
        <dbReference type="ARBA" id="ARBA00046340"/>
    </source>
</evidence>
<evidence type="ECO:0000256" key="4">
    <source>
        <dbReference type="ARBA" id="ARBA00022723"/>
    </source>
</evidence>
<gene>
    <name evidence="14" type="ORF">CRHIZ90672A_00010028</name>
</gene>
<sequence length="372" mass="40247">MLSHAFIASLLAISANAHVGTWNPGMYCKGGNNTNEDNQNTNLIVNPLYQLEKDVWWQQRDRGCHLVPPPDGEFLELPAGASFTTELANNRAFTTLSYNGQYVSDWQDGQNRTEPWVGPGSPPGCLVENPDGAGGELHARSREHAAGTAWAISYESDLDKVTMDNLVVFSVRYHTPWKRLTSYDVPADLPECPPEGCYCAWLWIPDGCGQPNMYMSNHRCKVTGSKSTKTLGTPKAPIWCEDDQSKCLSGPKQMMAWNQASGDNVVAPQGRTPTYNERMGFKDGAQDDIFVESGNQPSSSSSSTQAAAAQTSSTQASTQSPAPATTSSIQSTSSESSTAAATTSTPSAQPSQGESACSKQKRHLRHHARHMA</sequence>
<keyword evidence="5 13" id="KW-0732">Signal</keyword>
<evidence type="ECO:0000256" key="5">
    <source>
        <dbReference type="ARBA" id="ARBA00022729"/>
    </source>
</evidence>
<dbReference type="EMBL" id="CABFNQ020000528">
    <property type="protein sequence ID" value="CAH0017991.1"/>
    <property type="molecule type" value="Genomic_DNA"/>
</dbReference>
<feature type="compositionally biased region" description="Low complexity" evidence="12">
    <location>
        <begin position="296"/>
        <end position="352"/>
    </location>
</feature>
<feature type="region of interest" description="Disordered" evidence="12">
    <location>
        <begin position="288"/>
        <end position="372"/>
    </location>
</feature>
<comment type="cofactor">
    <cofactor evidence="1">
        <name>Cu(2+)</name>
        <dbReference type="ChEBI" id="CHEBI:29036"/>
    </cofactor>
</comment>
<comment type="subcellular location">
    <subcellularLocation>
        <location evidence="2">Secreted</location>
    </subcellularLocation>
</comment>
<evidence type="ECO:0000256" key="3">
    <source>
        <dbReference type="ARBA" id="ARBA00022525"/>
    </source>
</evidence>
<evidence type="ECO:0000256" key="1">
    <source>
        <dbReference type="ARBA" id="ARBA00001973"/>
    </source>
</evidence>
<evidence type="ECO:0000256" key="6">
    <source>
        <dbReference type="ARBA" id="ARBA00023002"/>
    </source>
</evidence>
<keyword evidence="9" id="KW-1015">Disulfide bond</keyword>
<comment type="caution">
    <text evidence="14">The sequence shown here is derived from an EMBL/GenBank/DDBJ whole genome shotgun (WGS) entry which is preliminary data.</text>
</comment>
<reference evidence="14" key="1">
    <citation type="submission" date="2021-10" db="EMBL/GenBank/DDBJ databases">
        <authorList>
            <person name="Piombo E."/>
        </authorList>
    </citation>
    <scope>NUCLEOTIDE SEQUENCE</scope>
</reference>
<evidence type="ECO:0000256" key="7">
    <source>
        <dbReference type="ARBA" id="ARBA00023008"/>
    </source>
</evidence>
<dbReference type="OrthoDB" id="2019572at2759"/>
<proteinExistence type="inferred from homology"/>
<dbReference type="Proteomes" id="UP000696573">
    <property type="component" value="Unassembled WGS sequence"/>
</dbReference>
<keyword evidence="4" id="KW-0479">Metal-binding</keyword>
<keyword evidence="6" id="KW-0560">Oxidoreductase</keyword>
<dbReference type="AlphaFoldDB" id="A0A9N9YHV4"/>
<keyword evidence="10" id="KW-0325">Glycoprotein</keyword>
<dbReference type="GO" id="GO:0046872">
    <property type="term" value="F:metal ion binding"/>
    <property type="evidence" value="ECO:0007669"/>
    <property type="project" value="UniProtKB-KW"/>
</dbReference>
<evidence type="ECO:0008006" key="16">
    <source>
        <dbReference type="Google" id="ProtNLM"/>
    </source>
</evidence>
<keyword evidence="3" id="KW-0964">Secreted</keyword>
<keyword evidence="7" id="KW-0186">Copper</keyword>
<dbReference type="GO" id="GO:0005576">
    <property type="term" value="C:extracellular region"/>
    <property type="evidence" value="ECO:0007669"/>
    <property type="project" value="UniProtKB-SubCell"/>
</dbReference>